<dbReference type="AlphaFoldDB" id="A0A197JAQ0"/>
<accession>A0A197JAQ0</accession>
<gene>
    <name evidence="2" type="ORF">K457DRAFT_1216694</name>
</gene>
<keyword evidence="3" id="KW-1185">Reference proteome</keyword>
<keyword evidence="1" id="KW-0812">Transmembrane</keyword>
<dbReference type="Proteomes" id="UP000078512">
    <property type="component" value="Unassembled WGS sequence"/>
</dbReference>
<dbReference type="EMBL" id="KV442204">
    <property type="protein sequence ID" value="OAQ22187.1"/>
    <property type="molecule type" value="Genomic_DNA"/>
</dbReference>
<proteinExistence type="predicted"/>
<reference evidence="2 3" key="1">
    <citation type="submission" date="2016-05" db="EMBL/GenBank/DDBJ databases">
        <title>Genome sequencing reveals origins of a unique bacterial endosymbiosis in the earliest lineages of terrestrial Fungi.</title>
        <authorList>
            <consortium name="DOE Joint Genome Institute"/>
            <person name="Uehling J."/>
            <person name="Gryganskyi A."/>
            <person name="Hameed K."/>
            <person name="Tschaplinski T."/>
            <person name="Misztal P."/>
            <person name="Wu S."/>
            <person name="Desiro A."/>
            <person name="Vande Pol N."/>
            <person name="Du Z.-Y."/>
            <person name="Zienkiewicz A."/>
            <person name="Zienkiewicz K."/>
            <person name="Morin E."/>
            <person name="Tisserant E."/>
            <person name="Splivallo R."/>
            <person name="Hainaut M."/>
            <person name="Henrissat B."/>
            <person name="Ohm R."/>
            <person name="Kuo A."/>
            <person name="Yan J."/>
            <person name="Lipzen A."/>
            <person name="Nolan M."/>
            <person name="Labutti K."/>
            <person name="Barry K."/>
            <person name="Goldstein A."/>
            <person name="Labbe J."/>
            <person name="Schadt C."/>
            <person name="Tuskan G."/>
            <person name="Grigoriev I."/>
            <person name="Martin F."/>
            <person name="Vilgalys R."/>
            <person name="Bonito G."/>
        </authorList>
    </citation>
    <scope>NUCLEOTIDE SEQUENCE [LARGE SCALE GENOMIC DNA]</scope>
    <source>
        <strain evidence="2 3">AG-77</strain>
    </source>
</reference>
<name>A0A197JAQ0_9FUNG</name>
<organism evidence="2 3">
    <name type="scientific">Linnemannia elongata AG-77</name>
    <dbReference type="NCBI Taxonomy" id="1314771"/>
    <lineage>
        <taxon>Eukaryota</taxon>
        <taxon>Fungi</taxon>
        <taxon>Fungi incertae sedis</taxon>
        <taxon>Mucoromycota</taxon>
        <taxon>Mortierellomycotina</taxon>
        <taxon>Mortierellomycetes</taxon>
        <taxon>Mortierellales</taxon>
        <taxon>Mortierellaceae</taxon>
        <taxon>Linnemannia</taxon>
    </lineage>
</organism>
<evidence type="ECO:0000313" key="2">
    <source>
        <dbReference type="EMBL" id="OAQ22187.1"/>
    </source>
</evidence>
<evidence type="ECO:0000256" key="1">
    <source>
        <dbReference type="SAM" id="Phobius"/>
    </source>
</evidence>
<feature type="transmembrane region" description="Helical" evidence="1">
    <location>
        <begin position="41"/>
        <end position="61"/>
    </location>
</feature>
<keyword evidence="1" id="KW-0472">Membrane</keyword>
<evidence type="ECO:0000313" key="3">
    <source>
        <dbReference type="Proteomes" id="UP000078512"/>
    </source>
</evidence>
<keyword evidence="1" id="KW-1133">Transmembrane helix</keyword>
<protein>
    <submittedName>
        <fullName evidence="2">Uncharacterized protein</fullName>
    </submittedName>
</protein>
<sequence>MRGHAFDTLGYKQQWCQCFQTGMVPVVRQCSVSCITASLTFHTVMGMHSFVPFFFFFMWWGNRIPIVNSLRKMENNNQGVIDKGNGENGITKQREGSV</sequence>